<comment type="caution">
    <text evidence="1">The sequence shown here is derived from an EMBL/GenBank/DDBJ whole genome shotgun (WGS) entry which is preliminary data.</text>
</comment>
<sequence length="96" mass="11439">MPKNPNKFGIKIWMLADCEAYFVPRFQVYLGKQQNAENDAEEAQGLSFKVVDFLGQPYYNTYRHFYFDNYFSSVPLLEHLLENKTYTCSTLQDYRK</sequence>
<evidence type="ECO:0000313" key="2">
    <source>
        <dbReference type="Proteomes" id="UP001152795"/>
    </source>
</evidence>
<evidence type="ECO:0000313" key="1">
    <source>
        <dbReference type="EMBL" id="CAB3981214.1"/>
    </source>
</evidence>
<name>A0A7D9DC73_PARCT</name>
<accession>A0A7D9DC73</accession>
<dbReference type="InterPro" id="IPR029526">
    <property type="entry name" value="PGBD"/>
</dbReference>
<gene>
    <name evidence="1" type="ORF">PACLA_8A065651</name>
</gene>
<dbReference type="AlphaFoldDB" id="A0A7D9DC73"/>
<protein>
    <submittedName>
        <fullName evidence="1">Uncharacterized protein</fullName>
    </submittedName>
</protein>
<organism evidence="1 2">
    <name type="scientific">Paramuricea clavata</name>
    <name type="common">Red gorgonian</name>
    <name type="synonym">Violescent sea-whip</name>
    <dbReference type="NCBI Taxonomy" id="317549"/>
    <lineage>
        <taxon>Eukaryota</taxon>
        <taxon>Metazoa</taxon>
        <taxon>Cnidaria</taxon>
        <taxon>Anthozoa</taxon>
        <taxon>Octocorallia</taxon>
        <taxon>Malacalcyonacea</taxon>
        <taxon>Plexauridae</taxon>
        <taxon>Paramuricea</taxon>
    </lineage>
</organism>
<keyword evidence="2" id="KW-1185">Reference proteome</keyword>
<dbReference type="OrthoDB" id="5982523at2759"/>
<reference evidence="1" key="1">
    <citation type="submission" date="2020-04" db="EMBL/GenBank/DDBJ databases">
        <authorList>
            <person name="Alioto T."/>
            <person name="Alioto T."/>
            <person name="Gomez Garrido J."/>
        </authorList>
    </citation>
    <scope>NUCLEOTIDE SEQUENCE</scope>
    <source>
        <strain evidence="1">A484AB</strain>
    </source>
</reference>
<dbReference type="Pfam" id="PF13843">
    <property type="entry name" value="DDE_Tnp_1_7"/>
    <property type="match status" value="1"/>
</dbReference>
<dbReference type="PANTHER" id="PTHR46599:SF3">
    <property type="entry name" value="PIGGYBAC TRANSPOSABLE ELEMENT-DERIVED PROTEIN 4"/>
    <property type="match status" value="1"/>
</dbReference>
<dbReference type="Proteomes" id="UP001152795">
    <property type="component" value="Unassembled WGS sequence"/>
</dbReference>
<dbReference type="PANTHER" id="PTHR46599">
    <property type="entry name" value="PIGGYBAC TRANSPOSABLE ELEMENT-DERIVED PROTEIN 4"/>
    <property type="match status" value="1"/>
</dbReference>
<proteinExistence type="predicted"/>
<dbReference type="EMBL" id="CACRXK020000363">
    <property type="protein sequence ID" value="CAB3981214.1"/>
    <property type="molecule type" value="Genomic_DNA"/>
</dbReference>